<keyword evidence="5" id="KW-1185">Reference proteome</keyword>
<name>A0AAW0YP62_9TREE</name>
<dbReference type="Proteomes" id="UP001388673">
    <property type="component" value="Unassembled WGS sequence"/>
</dbReference>
<dbReference type="Gene3D" id="2.60.120.330">
    <property type="entry name" value="B-lactam Antibiotic, Isopenicillin N Synthase, Chain"/>
    <property type="match status" value="1"/>
</dbReference>
<keyword evidence="1" id="KW-0408">Iron</keyword>
<organism evidence="4 5">
    <name type="scientific">Kwoniella newhampshirensis</name>
    <dbReference type="NCBI Taxonomy" id="1651941"/>
    <lineage>
        <taxon>Eukaryota</taxon>
        <taxon>Fungi</taxon>
        <taxon>Dikarya</taxon>
        <taxon>Basidiomycota</taxon>
        <taxon>Agaricomycotina</taxon>
        <taxon>Tremellomycetes</taxon>
        <taxon>Tremellales</taxon>
        <taxon>Cryptococcaceae</taxon>
        <taxon>Kwoniella</taxon>
    </lineage>
</organism>
<dbReference type="SUPFAM" id="SSF51197">
    <property type="entry name" value="Clavaminate synthase-like"/>
    <property type="match status" value="1"/>
</dbReference>
<dbReference type="AlphaFoldDB" id="A0AAW0YP62"/>
<gene>
    <name evidence="4" type="ORF">IAR55_003759</name>
</gene>
<dbReference type="Pfam" id="PF14226">
    <property type="entry name" value="DIOX_N"/>
    <property type="match status" value="1"/>
</dbReference>
<dbReference type="EMBL" id="JBCAWK010000007">
    <property type="protein sequence ID" value="KAK8853058.1"/>
    <property type="molecule type" value="Genomic_DNA"/>
</dbReference>
<dbReference type="InterPro" id="IPR050231">
    <property type="entry name" value="Iron_ascorbate_oxido_reductase"/>
</dbReference>
<dbReference type="PRINTS" id="PR00682">
    <property type="entry name" value="IPNSYNTHASE"/>
</dbReference>
<protein>
    <recommendedName>
        <fullName evidence="3">Fe2OG dioxygenase domain-containing protein</fullName>
    </recommendedName>
</protein>
<dbReference type="InterPro" id="IPR026992">
    <property type="entry name" value="DIOX_N"/>
</dbReference>
<evidence type="ECO:0000256" key="2">
    <source>
        <dbReference type="SAM" id="MobiDB-lite"/>
    </source>
</evidence>
<dbReference type="GeneID" id="92181017"/>
<keyword evidence="1" id="KW-0479">Metal-binding</keyword>
<feature type="region of interest" description="Disordered" evidence="2">
    <location>
        <begin position="144"/>
        <end position="175"/>
    </location>
</feature>
<keyword evidence="1" id="KW-0560">Oxidoreductase</keyword>
<dbReference type="InterPro" id="IPR027443">
    <property type="entry name" value="IPNS-like_sf"/>
</dbReference>
<dbReference type="InterPro" id="IPR044861">
    <property type="entry name" value="IPNS-like_FE2OG_OXY"/>
</dbReference>
<accession>A0AAW0YP62</accession>
<comment type="similarity">
    <text evidence="1">Belongs to the iron/ascorbate-dependent oxidoreductase family.</text>
</comment>
<evidence type="ECO:0000313" key="4">
    <source>
        <dbReference type="EMBL" id="KAK8853058.1"/>
    </source>
</evidence>
<sequence length="375" mass="41993">MIAKRSRLGRQRSHEPTEPASLNIIMTIPRADDSTPSLPIIDPTPYLPAIPSSPTLAEERARTAKALHEACRDVGFFYLRVDSFLSKDEMDEVLDLGREFFGRSKEEKEMIGLDKSDGVRGYQKLHQNITQGKADHHEGLDLYAPNPYPSRPKTETGDTTRPLRPLEGPNLWPSHPEHFRSKMETWIEKMKALGTAVMHGMADGLGMTGEEWDRLRGCVEESFWVMRVIGYPPLPPGADGISCGEHKDYGCLTLLHADPIPGSLQVRPRSTSSKAEEWIAASPIEGCIVVNIGSMWELWTGGYYPATLHRVVHTSPKYRVSIPFFFEPNFDAQVGLLDAARRKAGEEGRDDEVKELGGRVYGEYLLEKVGGNFKY</sequence>
<dbReference type="PANTHER" id="PTHR47990">
    <property type="entry name" value="2-OXOGLUTARATE (2OG) AND FE(II)-DEPENDENT OXYGENASE SUPERFAMILY PROTEIN-RELATED"/>
    <property type="match status" value="1"/>
</dbReference>
<dbReference type="KEGG" id="kne:92181017"/>
<evidence type="ECO:0000256" key="1">
    <source>
        <dbReference type="RuleBase" id="RU003682"/>
    </source>
</evidence>
<dbReference type="InterPro" id="IPR005123">
    <property type="entry name" value="Oxoglu/Fe-dep_dioxygenase_dom"/>
</dbReference>
<dbReference type="RefSeq" id="XP_066802244.1">
    <property type="nucleotide sequence ID" value="XM_066946865.1"/>
</dbReference>
<evidence type="ECO:0000313" key="5">
    <source>
        <dbReference type="Proteomes" id="UP001388673"/>
    </source>
</evidence>
<dbReference type="GO" id="GO:0016491">
    <property type="term" value="F:oxidoreductase activity"/>
    <property type="evidence" value="ECO:0007669"/>
    <property type="project" value="UniProtKB-KW"/>
</dbReference>
<evidence type="ECO:0000259" key="3">
    <source>
        <dbReference type="PROSITE" id="PS51471"/>
    </source>
</evidence>
<dbReference type="PROSITE" id="PS51471">
    <property type="entry name" value="FE2OG_OXY"/>
    <property type="match status" value="1"/>
</dbReference>
<feature type="compositionally biased region" description="Basic residues" evidence="2">
    <location>
        <begin position="1"/>
        <end position="11"/>
    </location>
</feature>
<dbReference type="Pfam" id="PF03171">
    <property type="entry name" value="2OG-FeII_Oxy"/>
    <property type="match status" value="1"/>
</dbReference>
<comment type="caution">
    <text evidence="4">The sequence shown here is derived from an EMBL/GenBank/DDBJ whole genome shotgun (WGS) entry which is preliminary data.</text>
</comment>
<proteinExistence type="inferred from homology"/>
<feature type="region of interest" description="Disordered" evidence="2">
    <location>
        <begin position="1"/>
        <end position="22"/>
    </location>
</feature>
<reference evidence="4 5" key="1">
    <citation type="journal article" date="2024" name="bioRxiv">
        <title>Comparative genomics of Cryptococcus and Kwoniella reveals pathogenesis evolution and contrasting karyotype dynamics via intercentromeric recombination or chromosome fusion.</title>
        <authorList>
            <person name="Coelho M.A."/>
            <person name="David-Palma M."/>
            <person name="Shea T."/>
            <person name="Bowers K."/>
            <person name="McGinley-Smith S."/>
            <person name="Mohammad A.W."/>
            <person name="Gnirke A."/>
            <person name="Yurkov A.M."/>
            <person name="Nowrousian M."/>
            <person name="Sun S."/>
            <person name="Cuomo C.A."/>
            <person name="Heitman J."/>
        </authorList>
    </citation>
    <scope>NUCLEOTIDE SEQUENCE [LARGE SCALE GENOMIC DNA]</scope>
    <source>
        <strain evidence="4 5">CBS 13917</strain>
    </source>
</reference>
<dbReference type="GO" id="GO:0046872">
    <property type="term" value="F:metal ion binding"/>
    <property type="evidence" value="ECO:0007669"/>
    <property type="project" value="UniProtKB-KW"/>
</dbReference>
<feature type="domain" description="Fe2OG dioxygenase" evidence="3">
    <location>
        <begin position="222"/>
        <end position="328"/>
    </location>
</feature>